<dbReference type="RefSeq" id="WP_153981626.1">
    <property type="nucleotide sequence ID" value="NZ_BAAANZ010000010.1"/>
</dbReference>
<organism evidence="1 2">
    <name type="scientific">Microcella frigidaquae</name>
    <dbReference type="NCBI Taxonomy" id="424758"/>
    <lineage>
        <taxon>Bacteria</taxon>
        <taxon>Bacillati</taxon>
        <taxon>Actinomycetota</taxon>
        <taxon>Actinomycetes</taxon>
        <taxon>Micrococcales</taxon>
        <taxon>Microbacteriaceae</taxon>
        <taxon>Microcella</taxon>
    </lineage>
</organism>
<dbReference type="SUPFAM" id="SSF52980">
    <property type="entry name" value="Restriction endonuclease-like"/>
    <property type="match status" value="1"/>
</dbReference>
<keyword evidence="2" id="KW-1185">Reference proteome</keyword>
<evidence type="ECO:0000313" key="1">
    <source>
        <dbReference type="EMBL" id="MBB5617296.1"/>
    </source>
</evidence>
<dbReference type="InterPro" id="IPR011335">
    <property type="entry name" value="Restrct_endonuc-II-like"/>
</dbReference>
<reference evidence="1 2" key="1">
    <citation type="submission" date="2020-08" db="EMBL/GenBank/DDBJ databases">
        <title>Sequencing the genomes of 1000 actinobacteria strains.</title>
        <authorList>
            <person name="Klenk H.-P."/>
        </authorList>
    </citation>
    <scope>NUCLEOTIDE SEQUENCE [LARGE SCALE GENOMIC DNA]</scope>
    <source>
        <strain evidence="1 2">DSM 23889</strain>
    </source>
</reference>
<dbReference type="InterPro" id="IPR015278">
    <property type="entry name" value="BglII-like"/>
</dbReference>
<proteinExistence type="predicted"/>
<dbReference type="GO" id="GO:0009307">
    <property type="term" value="P:DNA restriction-modification system"/>
    <property type="evidence" value="ECO:0007669"/>
    <property type="project" value="InterPro"/>
</dbReference>
<dbReference type="OrthoDB" id="1956808at2"/>
<accession>A0A840XG34</accession>
<evidence type="ECO:0008006" key="3">
    <source>
        <dbReference type="Google" id="ProtNLM"/>
    </source>
</evidence>
<gene>
    <name evidence="1" type="ORF">BJ959_000792</name>
</gene>
<protein>
    <recommendedName>
        <fullName evidence="3">Restriction endonuclease BglII</fullName>
    </recommendedName>
</protein>
<dbReference type="EMBL" id="JACHBS010000001">
    <property type="protein sequence ID" value="MBB5617296.1"/>
    <property type="molecule type" value="Genomic_DNA"/>
</dbReference>
<dbReference type="AlphaFoldDB" id="A0A840XG34"/>
<sequence length="245" mass="26675">MDLTHSYKEVFSEPLLGKYTWLETRNAAAIMGASNSALLTDLSDVLSEFFLYDTDILVAGGNRGPVAIRLDTAFFERGWSAVRVNTEFRLVGQKKKTLTSRAYEENFLATTVSNDGFEVDNMKGRVAIDVEWNAKDGNLDRDLAAYRALYDLGLIDLGVIITRDHQGIRELAGQELGSEDAFRRLGTTTTTNMVKLEPRITRGDAGGCPILAIGITKSTWAGLGVVAPALDVAVELADHGDEGAE</sequence>
<dbReference type="Pfam" id="PF09195">
    <property type="entry name" value="Endonuc-BglII"/>
    <property type="match status" value="1"/>
</dbReference>
<evidence type="ECO:0000313" key="2">
    <source>
        <dbReference type="Proteomes" id="UP000552883"/>
    </source>
</evidence>
<name>A0A840XG34_9MICO</name>
<comment type="caution">
    <text evidence="1">The sequence shown here is derived from an EMBL/GenBank/DDBJ whole genome shotgun (WGS) entry which is preliminary data.</text>
</comment>
<dbReference type="Proteomes" id="UP000552883">
    <property type="component" value="Unassembled WGS sequence"/>
</dbReference>
<dbReference type="GO" id="GO:0009036">
    <property type="term" value="F:type II site-specific deoxyribonuclease activity"/>
    <property type="evidence" value="ECO:0007669"/>
    <property type="project" value="InterPro"/>
</dbReference>